<evidence type="ECO:0000256" key="3">
    <source>
        <dbReference type="ARBA" id="ARBA00022475"/>
    </source>
</evidence>
<dbReference type="Gene3D" id="3.40.50.300">
    <property type="entry name" value="P-loop containing nucleotide triphosphate hydrolases"/>
    <property type="match status" value="1"/>
</dbReference>
<dbReference type="InterPro" id="IPR045865">
    <property type="entry name" value="ACT-like_dom_sf"/>
</dbReference>
<dbReference type="InterPro" id="IPR003593">
    <property type="entry name" value="AAA+_ATPase"/>
</dbReference>
<evidence type="ECO:0000256" key="1">
    <source>
        <dbReference type="ARBA" id="ARBA00005417"/>
    </source>
</evidence>
<dbReference type="InterPro" id="IPR018449">
    <property type="entry name" value="NIL_domain"/>
</dbReference>
<organism evidence="10">
    <name type="scientific">termite gut metagenome</name>
    <dbReference type="NCBI Taxonomy" id="433724"/>
    <lineage>
        <taxon>unclassified sequences</taxon>
        <taxon>metagenomes</taxon>
        <taxon>organismal metagenomes</taxon>
    </lineage>
</organism>
<dbReference type="InterPro" id="IPR017871">
    <property type="entry name" value="ABC_transporter-like_CS"/>
</dbReference>
<evidence type="ECO:0000313" key="10">
    <source>
        <dbReference type="EMBL" id="KAA6340259.1"/>
    </source>
</evidence>
<keyword evidence="7" id="KW-0029">Amino-acid transport</keyword>
<dbReference type="EC" id="3.6.3.-" evidence="10"/>
<evidence type="ECO:0000256" key="6">
    <source>
        <dbReference type="ARBA" id="ARBA00022967"/>
    </source>
</evidence>
<dbReference type="SUPFAM" id="SSF55021">
    <property type="entry name" value="ACT-like"/>
    <property type="match status" value="1"/>
</dbReference>
<evidence type="ECO:0000259" key="9">
    <source>
        <dbReference type="PROSITE" id="PS50893"/>
    </source>
</evidence>
<dbReference type="SMART" id="SM00382">
    <property type="entry name" value="AAA"/>
    <property type="match status" value="1"/>
</dbReference>
<evidence type="ECO:0000256" key="5">
    <source>
        <dbReference type="ARBA" id="ARBA00022840"/>
    </source>
</evidence>
<comment type="similarity">
    <text evidence="1">Belongs to the ABC transporter superfamily.</text>
</comment>
<keyword evidence="5 10" id="KW-0067">ATP-binding</keyword>
<protein>
    <submittedName>
        <fullName evidence="10">Methionine import ATP-binding protein MetN</fullName>
        <ecNumber evidence="10">3.6.3.-</ecNumber>
    </submittedName>
</protein>
<dbReference type="InterPro" id="IPR050086">
    <property type="entry name" value="MetN_ABC_transporter-like"/>
</dbReference>
<dbReference type="GO" id="GO:0005886">
    <property type="term" value="C:plasma membrane"/>
    <property type="evidence" value="ECO:0007669"/>
    <property type="project" value="UniProtKB-ARBA"/>
</dbReference>
<dbReference type="GO" id="GO:0016887">
    <property type="term" value="F:ATP hydrolysis activity"/>
    <property type="evidence" value="ECO:0007669"/>
    <property type="project" value="InterPro"/>
</dbReference>
<evidence type="ECO:0000256" key="4">
    <source>
        <dbReference type="ARBA" id="ARBA00022741"/>
    </source>
</evidence>
<sequence length="339" mass="37818">MTGNPEEISIRNLNVVFPYRGKEIRAVKNVSLDIRKGEVFGIVGTSGAGKSTLLRTINLLQQPTQGNVIIHGEDLTSLKGEALRKFRTNIGMIFQQFNLINSKTVYNNVAFVMKVVGKTKEEINRRVPEVLELVGLSGRADAYPAKLSGGEKQRVGIARALANKPYILLCDEPTSALDLENTNAILKLIKEINQTLDITTVIISHEIHVIKKICHRVAVMNDGEIIELDDVFNVFSTPKHDYTKALVSHTFDLELPSQTLHGKDFKTVKILYSGDKANESVLSDTIKKYRVSVNILHGKIEYISGKPFGVLIVQLNGTQEIICEAERYLRTRTYSVTEI</sequence>
<evidence type="ECO:0000256" key="8">
    <source>
        <dbReference type="ARBA" id="ARBA00023136"/>
    </source>
</evidence>
<dbReference type="PANTHER" id="PTHR43166:SF30">
    <property type="entry name" value="METHIONINE IMPORT ATP-BINDING PROTEIN METN"/>
    <property type="match status" value="1"/>
</dbReference>
<dbReference type="GO" id="GO:0006865">
    <property type="term" value="P:amino acid transport"/>
    <property type="evidence" value="ECO:0007669"/>
    <property type="project" value="UniProtKB-KW"/>
</dbReference>
<dbReference type="AlphaFoldDB" id="A0A5J4S2D2"/>
<dbReference type="InterPro" id="IPR003439">
    <property type="entry name" value="ABC_transporter-like_ATP-bd"/>
</dbReference>
<dbReference type="Pfam" id="PF00005">
    <property type="entry name" value="ABC_tran"/>
    <property type="match status" value="1"/>
</dbReference>
<dbReference type="PROSITE" id="PS00211">
    <property type="entry name" value="ABC_TRANSPORTER_1"/>
    <property type="match status" value="1"/>
</dbReference>
<dbReference type="SMART" id="SM00930">
    <property type="entry name" value="NIL"/>
    <property type="match status" value="1"/>
</dbReference>
<dbReference type="EMBL" id="SNRY01000473">
    <property type="protein sequence ID" value="KAA6340259.1"/>
    <property type="molecule type" value="Genomic_DNA"/>
</dbReference>
<dbReference type="SUPFAM" id="SSF52540">
    <property type="entry name" value="P-loop containing nucleoside triphosphate hydrolases"/>
    <property type="match status" value="1"/>
</dbReference>
<dbReference type="InterPro" id="IPR041701">
    <property type="entry name" value="MetN_ABC"/>
</dbReference>
<dbReference type="Pfam" id="PF09383">
    <property type="entry name" value="NIL"/>
    <property type="match status" value="1"/>
</dbReference>
<keyword evidence="10" id="KW-0378">Hydrolase</keyword>
<name>A0A5J4S2D2_9ZZZZ</name>
<dbReference type="FunFam" id="3.40.50.300:FF:000056">
    <property type="entry name" value="Cell division ATP-binding protein FtsE"/>
    <property type="match status" value="1"/>
</dbReference>
<gene>
    <name evidence="10" type="ORF">EZS27_011864</name>
</gene>
<feature type="domain" description="ABC transporter" evidence="9">
    <location>
        <begin position="10"/>
        <end position="247"/>
    </location>
</feature>
<dbReference type="GO" id="GO:0005524">
    <property type="term" value="F:ATP binding"/>
    <property type="evidence" value="ECO:0007669"/>
    <property type="project" value="UniProtKB-KW"/>
</dbReference>
<dbReference type="PANTHER" id="PTHR43166">
    <property type="entry name" value="AMINO ACID IMPORT ATP-BINDING PROTEIN"/>
    <property type="match status" value="1"/>
</dbReference>
<dbReference type="CDD" id="cd03258">
    <property type="entry name" value="ABC_MetN_methionine_transporter"/>
    <property type="match status" value="1"/>
</dbReference>
<dbReference type="InterPro" id="IPR027417">
    <property type="entry name" value="P-loop_NTPase"/>
</dbReference>
<proteinExistence type="inferred from homology"/>
<keyword evidence="6" id="KW-1278">Translocase</keyword>
<comment type="caution">
    <text evidence="10">The sequence shown here is derived from an EMBL/GenBank/DDBJ whole genome shotgun (WGS) entry which is preliminary data.</text>
</comment>
<dbReference type="PROSITE" id="PS50893">
    <property type="entry name" value="ABC_TRANSPORTER_2"/>
    <property type="match status" value="1"/>
</dbReference>
<keyword evidence="8" id="KW-0472">Membrane</keyword>
<keyword evidence="3" id="KW-1003">Cell membrane</keyword>
<keyword evidence="2" id="KW-0813">Transport</keyword>
<evidence type="ECO:0000256" key="7">
    <source>
        <dbReference type="ARBA" id="ARBA00022970"/>
    </source>
</evidence>
<evidence type="ECO:0000256" key="2">
    <source>
        <dbReference type="ARBA" id="ARBA00022448"/>
    </source>
</evidence>
<keyword evidence="4" id="KW-0547">Nucleotide-binding</keyword>
<accession>A0A5J4S2D2</accession>
<dbReference type="Gene3D" id="3.30.70.260">
    <property type="match status" value="1"/>
</dbReference>
<reference evidence="10" key="1">
    <citation type="submission" date="2019-03" db="EMBL/GenBank/DDBJ databases">
        <title>Single cell metagenomics reveals metabolic interactions within the superorganism composed of flagellate Streblomastix strix and complex community of Bacteroidetes bacteria on its surface.</title>
        <authorList>
            <person name="Treitli S.C."/>
            <person name="Kolisko M."/>
            <person name="Husnik F."/>
            <person name="Keeling P."/>
            <person name="Hampl V."/>
        </authorList>
    </citation>
    <scope>NUCLEOTIDE SEQUENCE</scope>
    <source>
        <strain evidence="10">STM</strain>
    </source>
</reference>